<dbReference type="AlphaFoldDB" id="A0A1V0N378"/>
<dbReference type="RefSeq" id="WP_009887700.1">
    <property type="nucleotide sequence ID" value="NZ_CP015363.1"/>
</dbReference>
<organism evidence="2 3">
    <name type="scientific">Ferroplasma acidiphilum</name>
    <dbReference type="NCBI Taxonomy" id="74969"/>
    <lineage>
        <taxon>Archaea</taxon>
        <taxon>Methanobacteriati</taxon>
        <taxon>Thermoplasmatota</taxon>
        <taxon>Thermoplasmata</taxon>
        <taxon>Thermoplasmatales</taxon>
        <taxon>Ferroplasmaceae</taxon>
        <taxon>Ferroplasma</taxon>
    </lineage>
</organism>
<dbReference type="GeneID" id="16025850"/>
<protein>
    <recommendedName>
        <fullName evidence="4">DUF167 domain-containing protein</fullName>
    </recommendedName>
</protein>
<dbReference type="Proteomes" id="UP000192050">
    <property type="component" value="Chromosome"/>
</dbReference>
<dbReference type="Gene3D" id="3.30.1200.10">
    <property type="entry name" value="YggU-like"/>
    <property type="match status" value="1"/>
</dbReference>
<dbReference type="SMART" id="SM01152">
    <property type="entry name" value="DUF167"/>
    <property type="match status" value="1"/>
</dbReference>
<dbReference type="SUPFAM" id="SSF69786">
    <property type="entry name" value="YggU-like"/>
    <property type="match status" value="1"/>
</dbReference>
<dbReference type="GeneID" id="31676144"/>
<dbReference type="NCBIfam" id="TIGR00251">
    <property type="entry name" value="DUF167 family protein"/>
    <property type="match status" value="1"/>
</dbReference>
<evidence type="ECO:0008006" key="4">
    <source>
        <dbReference type="Google" id="ProtNLM"/>
    </source>
</evidence>
<reference evidence="2 3" key="1">
    <citation type="submission" date="2011-10" db="EMBL/GenBank/DDBJ databases">
        <title>Metabolic and evolutionary patterns in the extreme acidophile Ferroplasma acidiphilum.</title>
        <authorList>
            <person name="Golyshina O.V."/>
            <person name="Kozyavkin S.A."/>
            <person name="Tatusov R.L."/>
            <person name="Slesarev A.I."/>
            <person name="Golyshin P.N."/>
        </authorList>
    </citation>
    <scope>NUCLEOTIDE SEQUENCE [LARGE SCALE GENOMIC DNA]</scope>
    <source>
        <strain evidence="3">Y</strain>
    </source>
</reference>
<dbReference type="STRING" id="74969.FAD_0640"/>
<dbReference type="Pfam" id="PF02594">
    <property type="entry name" value="DUF167"/>
    <property type="match status" value="1"/>
</dbReference>
<comment type="similarity">
    <text evidence="1">Belongs to the UPF0235 family.</text>
</comment>
<gene>
    <name evidence="2" type="ORF">FAD_0640</name>
</gene>
<name>A0A1V0N378_9ARCH</name>
<evidence type="ECO:0000313" key="2">
    <source>
        <dbReference type="EMBL" id="ARD84551.1"/>
    </source>
</evidence>
<sequence length="66" mass="7769">MIVVNGKHRIESEGDRLKIYTSAPRENNKANYDIMKQLATYYNVEFYKIKLISGQKSRKKIFSIDI</sequence>
<dbReference type="InterPro" id="IPR036591">
    <property type="entry name" value="YggU-like_sf"/>
</dbReference>
<proteinExistence type="inferred from homology"/>
<dbReference type="EMBL" id="CP015363">
    <property type="protein sequence ID" value="ARD84551.1"/>
    <property type="molecule type" value="Genomic_DNA"/>
</dbReference>
<keyword evidence="3" id="KW-1185">Reference proteome</keyword>
<accession>A0A1V0N378</accession>
<evidence type="ECO:0000313" key="3">
    <source>
        <dbReference type="Proteomes" id="UP000192050"/>
    </source>
</evidence>
<dbReference type="KEGG" id="fai:FAD_0640"/>
<dbReference type="InterPro" id="IPR003746">
    <property type="entry name" value="DUF167"/>
</dbReference>
<evidence type="ECO:0000256" key="1">
    <source>
        <dbReference type="ARBA" id="ARBA00010364"/>
    </source>
</evidence>